<sequence>CHTPIRSLPSPVSNSILAATGTSIPSLEGQTGSSSSEPLRQLSAISKPCRPLVASASAQHHQQAVTPLSSFKCSMVCLDEEVEGDDF</sequence>
<accession>A0A8R7QQL2</accession>
<reference evidence="2" key="3">
    <citation type="submission" date="2022-06" db="UniProtKB">
        <authorList>
            <consortium name="EnsemblPlants"/>
        </authorList>
    </citation>
    <scope>IDENTIFICATION</scope>
</reference>
<dbReference type="Proteomes" id="UP000015106">
    <property type="component" value="Chromosome 6"/>
</dbReference>
<dbReference type="Gramene" id="TuG1812G0600001277.01.T01">
    <property type="protein sequence ID" value="TuG1812G0600001277.01.T01"/>
    <property type="gene ID" value="TuG1812G0600001277.01"/>
</dbReference>
<dbReference type="AlphaFoldDB" id="A0A8R7QQL2"/>
<evidence type="ECO:0000313" key="3">
    <source>
        <dbReference type="Proteomes" id="UP000015106"/>
    </source>
</evidence>
<protein>
    <submittedName>
        <fullName evidence="2">Uncharacterized protein</fullName>
    </submittedName>
</protein>
<evidence type="ECO:0000256" key="1">
    <source>
        <dbReference type="SAM" id="MobiDB-lite"/>
    </source>
</evidence>
<name>A0A8R7QQL2_TRIUA</name>
<evidence type="ECO:0000313" key="2">
    <source>
        <dbReference type="EnsemblPlants" id="TuG1812G0600001277.01.T01"/>
    </source>
</evidence>
<reference evidence="2" key="2">
    <citation type="submission" date="2018-03" db="EMBL/GenBank/DDBJ databases">
        <title>The Triticum urartu genome reveals the dynamic nature of wheat genome evolution.</title>
        <authorList>
            <person name="Ling H."/>
            <person name="Ma B."/>
            <person name="Shi X."/>
            <person name="Liu H."/>
            <person name="Dong L."/>
            <person name="Sun H."/>
            <person name="Cao Y."/>
            <person name="Gao Q."/>
            <person name="Zheng S."/>
            <person name="Li Y."/>
            <person name="Yu Y."/>
            <person name="Du H."/>
            <person name="Qi M."/>
            <person name="Li Y."/>
            <person name="Yu H."/>
            <person name="Cui Y."/>
            <person name="Wang N."/>
            <person name="Chen C."/>
            <person name="Wu H."/>
            <person name="Zhao Y."/>
            <person name="Zhang J."/>
            <person name="Li Y."/>
            <person name="Zhou W."/>
            <person name="Zhang B."/>
            <person name="Hu W."/>
            <person name="Eijk M."/>
            <person name="Tang J."/>
            <person name="Witsenboer H."/>
            <person name="Zhao S."/>
            <person name="Li Z."/>
            <person name="Zhang A."/>
            <person name="Wang D."/>
            <person name="Liang C."/>
        </authorList>
    </citation>
    <scope>NUCLEOTIDE SEQUENCE [LARGE SCALE GENOMIC DNA]</scope>
    <source>
        <strain evidence="2">cv. G1812</strain>
    </source>
</reference>
<proteinExistence type="predicted"/>
<dbReference type="EnsemblPlants" id="TuG1812G0600001277.01.T01">
    <property type="protein sequence ID" value="TuG1812G0600001277.01.T01"/>
    <property type="gene ID" value="TuG1812G0600001277.01"/>
</dbReference>
<organism evidence="2 3">
    <name type="scientific">Triticum urartu</name>
    <name type="common">Red wild einkorn</name>
    <name type="synonym">Crithodium urartu</name>
    <dbReference type="NCBI Taxonomy" id="4572"/>
    <lineage>
        <taxon>Eukaryota</taxon>
        <taxon>Viridiplantae</taxon>
        <taxon>Streptophyta</taxon>
        <taxon>Embryophyta</taxon>
        <taxon>Tracheophyta</taxon>
        <taxon>Spermatophyta</taxon>
        <taxon>Magnoliopsida</taxon>
        <taxon>Liliopsida</taxon>
        <taxon>Poales</taxon>
        <taxon>Poaceae</taxon>
        <taxon>BOP clade</taxon>
        <taxon>Pooideae</taxon>
        <taxon>Triticodae</taxon>
        <taxon>Triticeae</taxon>
        <taxon>Triticinae</taxon>
        <taxon>Triticum</taxon>
    </lineage>
</organism>
<feature type="region of interest" description="Disordered" evidence="1">
    <location>
        <begin position="19"/>
        <end position="40"/>
    </location>
</feature>
<feature type="compositionally biased region" description="Polar residues" evidence="1">
    <location>
        <begin position="19"/>
        <end position="38"/>
    </location>
</feature>
<keyword evidence="3" id="KW-1185">Reference proteome</keyword>
<reference evidence="3" key="1">
    <citation type="journal article" date="2013" name="Nature">
        <title>Draft genome of the wheat A-genome progenitor Triticum urartu.</title>
        <authorList>
            <person name="Ling H.Q."/>
            <person name="Zhao S."/>
            <person name="Liu D."/>
            <person name="Wang J."/>
            <person name="Sun H."/>
            <person name="Zhang C."/>
            <person name="Fan H."/>
            <person name="Li D."/>
            <person name="Dong L."/>
            <person name="Tao Y."/>
            <person name="Gao C."/>
            <person name="Wu H."/>
            <person name="Li Y."/>
            <person name="Cui Y."/>
            <person name="Guo X."/>
            <person name="Zheng S."/>
            <person name="Wang B."/>
            <person name="Yu K."/>
            <person name="Liang Q."/>
            <person name="Yang W."/>
            <person name="Lou X."/>
            <person name="Chen J."/>
            <person name="Feng M."/>
            <person name="Jian J."/>
            <person name="Zhang X."/>
            <person name="Luo G."/>
            <person name="Jiang Y."/>
            <person name="Liu J."/>
            <person name="Wang Z."/>
            <person name="Sha Y."/>
            <person name="Zhang B."/>
            <person name="Wu H."/>
            <person name="Tang D."/>
            <person name="Shen Q."/>
            <person name="Xue P."/>
            <person name="Zou S."/>
            <person name="Wang X."/>
            <person name="Liu X."/>
            <person name="Wang F."/>
            <person name="Yang Y."/>
            <person name="An X."/>
            <person name="Dong Z."/>
            <person name="Zhang K."/>
            <person name="Zhang X."/>
            <person name="Luo M.C."/>
            <person name="Dvorak J."/>
            <person name="Tong Y."/>
            <person name="Wang J."/>
            <person name="Yang H."/>
            <person name="Li Z."/>
            <person name="Wang D."/>
            <person name="Zhang A."/>
            <person name="Wang J."/>
        </authorList>
    </citation>
    <scope>NUCLEOTIDE SEQUENCE</scope>
    <source>
        <strain evidence="3">cv. G1812</strain>
    </source>
</reference>